<dbReference type="RefSeq" id="WP_089832589.1">
    <property type="nucleotide sequence ID" value="NZ_FNBN01000003.1"/>
</dbReference>
<dbReference type="EMBL" id="FNBN01000003">
    <property type="protein sequence ID" value="SDG02855.1"/>
    <property type="molecule type" value="Genomic_DNA"/>
</dbReference>
<dbReference type="AlphaFoldDB" id="A0A1G7QWG5"/>
<evidence type="ECO:0000313" key="2">
    <source>
        <dbReference type="EMBL" id="SDG02855.1"/>
    </source>
</evidence>
<proteinExistence type="predicted"/>
<protein>
    <submittedName>
        <fullName evidence="2">Uncharacterized protein</fullName>
    </submittedName>
</protein>
<feature type="chain" id="PRO_5011603136" evidence="1">
    <location>
        <begin position="19"/>
        <end position="127"/>
    </location>
</feature>
<feature type="signal peptide" evidence="1">
    <location>
        <begin position="1"/>
        <end position="18"/>
    </location>
</feature>
<sequence length="127" mass="13093">MKFLRNALLTLMLASTFAGCSKDDDNKPASKSHKVIFKATASTGSNISVAVYAYDSNQTTATSLTGTTWTSPEITVPAGTVVATAAVSATGVNASSSLKVQIYVDGELKKEGTSTGQILSASVTYGF</sequence>
<keyword evidence="1" id="KW-0732">Signal</keyword>
<evidence type="ECO:0000313" key="3">
    <source>
        <dbReference type="Proteomes" id="UP000199045"/>
    </source>
</evidence>
<dbReference type="OrthoDB" id="713675at2"/>
<reference evidence="2 3" key="1">
    <citation type="submission" date="2016-10" db="EMBL/GenBank/DDBJ databases">
        <authorList>
            <person name="de Groot N.N."/>
        </authorList>
    </citation>
    <scope>NUCLEOTIDE SEQUENCE [LARGE SCALE GENOMIC DNA]</scope>
    <source>
        <strain evidence="2 3">DSM 527</strain>
    </source>
</reference>
<name>A0A1G7QWG5_CHIFI</name>
<gene>
    <name evidence="2" type="ORF">SAMN04488121_103220</name>
</gene>
<organism evidence="2 3">
    <name type="scientific">Chitinophaga filiformis</name>
    <name type="common">Myxococcus filiformis</name>
    <name type="synonym">Flexibacter filiformis</name>
    <dbReference type="NCBI Taxonomy" id="104663"/>
    <lineage>
        <taxon>Bacteria</taxon>
        <taxon>Pseudomonadati</taxon>
        <taxon>Bacteroidota</taxon>
        <taxon>Chitinophagia</taxon>
        <taxon>Chitinophagales</taxon>
        <taxon>Chitinophagaceae</taxon>
        <taxon>Chitinophaga</taxon>
    </lineage>
</organism>
<dbReference type="STRING" id="104663.SAMN04488121_103220"/>
<dbReference type="Proteomes" id="UP000199045">
    <property type="component" value="Unassembled WGS sequence"/>
</dbReference>
<evidence type="ECO:0000256" key="1">
    <source>
        <dbReference type="SAM" id="SignalP"/>
    </source>
</evidence>
<accession>A0A1G7QWG5</accession>
<dbReference type="PROSITE" id="PS51257">
    <property type="entry name" value="PROKAR_LIPOPROTEIN"/>
    <property type="match status" value="1"/>
</dbReference>